<organism evidence="1 2">
    <name type="scientific">Pedobacter lusitanus</name>
    <dbReference type="NCBI Taxonomy" id="1503925"/>
    <lineage>
        <taxon>Bacteria</taxon>
        <taxon>Pseudomonadati</taxon>
        <taxon>Bacteroidota</taxon>
        <taxon>Sphingobacteriia</taxon>
        <taxon>Sphingobacteriales</taxon>
        <taxon>Sphingobacteriaceae</taxon>
        <taxon>Pedobacter</taxon>
    </lineage>
</organism>
<accession>A0A0D0F7B4</accession>
<name>A0A0D0F7B4_9SPHI</name>
<evidence type="ECO:0000313" key="2">
    <source>
        <dbReference type="Proteomes" id="UP000032049"/>
    </source>
</evidence>
<gene>
    <name evidence="1" type="ORF">TH53_08910</name>
</gene>
<evidence type="ECO:0000313" key="1">
    <source>
        <dbReference type="EMBL" id="KIO77543.1"/>
    </source>
</evidence>
<keyword evidence="2" id="KW-1185">Reference proteome</keyword>
<dbReference type="EMBL" id="JXRA01000033">
    <property type="protein sequence ID" value="KIO77543.1"/>
    <property type="molecule type" value="Genomic_DNA"/>
</dbReference>
<dbReference type="STRING" id="1503925.TH53_08910"/>
<dbReference type="AlphaFoldDB" id="A0A0D0F7B4"/>
<dbReference type="InterPro" id="IPR010866">
    <property type="entry name" value="A-2_8-polyST"/>
</dbReference>
<dbReference type="Pfam" id="PF07388">
    <property type="entry name" value="A-2_8-polyST"/>
    <property type="match status" value="1"/>
</dbReference>
<protein>
    <submittedName>
        <fullName evidence="1">Uncharacterized protein</fullName>
    </submittedName>
</protein>
<reference evidence="1 2" key="1">
    <citation type="submission" date="2015-01" db="EMBL/GenBank/DDBJ databases">
        <title>Draft genome sequence of Pedobacter sp. NL19 isolated from sludge of an effluent treatment pond in an abandoned uranium mine.</title>
        <authorList>
            <person name="Santos T."/>
            <person name="Caetano T."/>
            <person name="Covas C."/>
            <person name="Cruz A."/>
            <person name="Mendo S."/>
        </authorList>
    </citation>
    <scope>NUCLEOTIDE SEQUENCE [LARGE SCALE GENOMIC DNA]</scope>
    <source>
        <strain evidence="1 2">NL19</strain>
    </source>
</reference>
<comment type="caution">
    <text evidence="1">The sequence shown here is derived from an EMBL/GenBank/DDBJ whole genome shotgun (WGS) entry which is preliminary data.</text>
</comment>
<dbReference type="Proteomes" id="UP000032049">
    <property type="component" value="Unassembled WGS sequence"/>
</dbReference>
<proteinExistence type="predicted"/>
<sequence>MAKSYLLKENITDPQYVIEKSSPKSFGEIMKILNADEKAIRLIVEWGQLSVLSKTKSAIASAYIDSIIESLKQEYFTKVEKILVFSEQTVLFKLIYSLFGNSKTYIKSEDGILDYLPGLKAHSLLKQIAGYLFLGSKVKYYVYKNYYHLFDQVIMFRRVEEVSPERYVPLISLKKEFLAVLNQAYNITAGGDAFQDKDVLLLCQSLSEDKVIPLQEELNLYSKFIQRCNDLKMSVIIKPHPRSCAEKIEALNKLTSGSVTFFEDYGIPAETMLLSGKFKEVVGIYSNTIIYAHEFFGVKGISLLTPQMINLLAGKEKKKFTYIYARLRKYFAEEYTVFE</sequence>